<dbReference type="GO" id="GO:0000981">
    <property type="term" value="F:DNA-binding transcription factor activity, RNA polymerase II-specific"/>
    <property type="evidence" value="ECO:0007669"/>
    <property type="project" value="TreeGrafter"/>
</dbReference>
<evidence type="ECO:0000259" key="7">
    <source>
        <dbReference type="PROSITE" id="PS50888"/>
    </source>
</evidence>
<dbReference type="InterPro" id="IPR045239">
    <property type="entry name" value="bHLH95_bHLH"/>
</dbReference>
<dbReference type="InterPro" id="IPR011598">
    <property type="entry name" value="bHLH_dom"/>
</dbReference>
<evidence type="ECO:0000256" key="3">
    <source>
        <dbReference type="ARBA" id="ARBA00023125"/>
    </source>
</evidence>
<feature type="compositionally biased region" description="Low complexity" evidence="6">
    <location>
        <begin position="120"/>
        <end position="143"/>
    </location>
</feature>
<feature type="domain" description="BHLH" evidence="7">
    <location>
        <begin position="301"/>
        <end position="351"/>
    </location>
</feature>
<dbReference type="InterPro" id="IPR045843">
    <property type="entry name" value="IND-like"/>
</dbReference>
<dbReference type="AlphaFoldDB" id="A0AAN7MGI4"/>
<accession>A0AAN7MGI4</accession>
<sequence length="374" mass="40493">MESESHQQQQLGYGLLRFRSAPSSLPRSFSEAGLGKADPTSEGSFEADKFGSRFMGFGNGNSSLFEEKAMKESPAVSPRGYTGLPLQYPRQSSSSLSSSAVEASYGSAGSSLAMDHHQSQNKSISSNISRQSSSPPSLFSQISTQNGYGSTKGAGNYRAGSSGFNGAMSPTSNNKWKLGQFSCPSSFGVLPQISEIGSASAGEGGVGDRLFSGSSGLHFNNSWNGGSSLFSDNFSGLKRIRENDIKLFSSSQNGELRSRSSVLSPSHHLNFPRSSSEMSTIEKLMHFQDTIPCKIRAKRGCATHPRSIAERVRRTRISERMRKLQELVPHMDKQTNTADMLDLAVEYIKDLQKQFKALSESRANCKCLSASINN</sequence>
<dbReference type="SMART" id="SM00353">
    <property type="entry name" value="HLH"/>
    <property type="match status" value="1"/>
</dbReference>
<keyword evidence="5" id="KW-0539">Nucleus</keyword>
<evidence type="ECO:0000256" key="6">
    <source>
        <dbReference type="SAM" id="MobiDB-lite"/>
    </source>
</evidence>
<keyword evidence="3" id="KW-0238">DNA-binding</keyword>
<evidence type="ECO:0000256" key="2">
    <source>
        <dbReference type="ARBA" id="ARBA00023015"/>
    </source>
</evidence>
<dbReference type="PROSITE" id="PS50888">
    <property type="entry name" value="BHLH"/>
    <property type="match status" value="1"/>
</dbReference>
<keyword evidence="9" id="KW-1185">Reference proteome</keyword>
<protein>
    <recommendedName>
        <fullName evidence="7">BHLH domain-containing protein</fullName>
    </recommendedName>
</protein>
<dbReference type="InterPro" id="IPR036638">
    <property type="entry name" value="HLH_DNA-bd_sf"/>
</dbReference>
<feature type="region of interest" description="Disordered" evidence="6">
    <location>
        <begin position="108"/>
        <end position="145"/>
    </location>
</feature>
<dbReference type="Gene3D" id="4.10.280.10">
    <property type="entry name" value="Helix-loop-helix DNA-binding domain"/>
    <property type="match status" value="1"/>
</dbReference>
<organism evidence="8 9">
    <name type="scientific">Trapa natans</name>
    <name type="common">Water chestnut</name>
    <dbReference type="NCBI Taxonomy" id="22666"/>
    <lineage>
        <taxon>Eukaryota</taxon>
        <taxon>Viridiplantae</taxon>
        <taxon>Streptophyta</taxon>
        <taxon>Embryophyta</taxon>
        <taxon>Tracheophyta</taxon>
        <taxon>Spermatophyta</taxon>
        <taxon>Magnoliopsida</taxon>
        <taxon>eudicotyledons</taxon>
        <taxon>Gunneridae</taxon>
        <taxon>Pentapetalae</taxon>
        <taxon>rosids</taxon>
        <taxon>malvids</taxon>
        <taxon>Myrtales</taxon>
        <taxon>Lythraceae</taxon>
        <taxon>Trapa</taxon>
    </lineage>
</organism>
<name>A0AAN7MGI4_TRANT</name>
<gene>
    <name evidence="8" type="ORF">SAY86_030768</name>
</gene>
<feature type="region of interest" description="Disordered" evidence="6">
    <location>
        <begin position="68"/>
        <end position="95"/>
    </location>
</feature>
<dbReference type="GO" id="GO:0005634">
    <property type="term" value="C:nucleus"/>
    <property type="evidence" value="ECO:0007669"/>
    <property type="project" value="UniProtKB-SubCell"/>
</dbReference>
<dbReference type="EMBL" id="JAXQNO010000005">
    <property type="protein sequence ID" value="KAK4798442.1"/>
    <property type="molecule type" value="Genomic_DNA"/>
</dbReference>
<dbReference type="Pfam" id="PF00010">
    <property type="entry name" value="HLH"/>
    <property type="match status" value="1"/>
</dbReference>
<dbReference type="GO" id="GO:0000978">
    <property type="term" value="F:RNA polymerase II cis-regulatory region sequence-specific DNA binding"/>
    <property type="evidence" value="ECO:0007669"/>
    <property type="project" value="TreeGrafter"/>
</dbReference>
<keyword evidence="2" id="KW-0805">Transcription regulation</keyword>
<reference evidence="8 9" key="1">
    <citation type="journal article" date="2023" name="Hortic Res">
        <title>Pangenome of water caltrop reveals structural variations and asymmetric subgenome divergence after allopolyploidization.</title>
        <authorList>
            <person name="Zhang X."/>
            <person name="Chen Y."/>
            <person name="Wang L."/>
            <person name="Yuan Y."/>
            <person name="Fang M."/>
            <person name="Shi L."/>
            <person name="Lu R."/>
            <person name="Comes H.P."/>
            <person name="Ma Y."/>
            <person name="Chen Y."/>
            <person name="Huang G."/>
            <person name="Zhou Y."/>
            <person name="Zheng Z."/>
            <person name="Qiu Y."/>
        </authorList>
    </citation>
    <scope>NUCLEOTIDE SEQUENCE [LARGE SCALE GENOMIC DNA]</scope>
    <source>
        <strain evidence="8">F231</strain>
    </source>
</reference>
<dbReference type="PANTHER" id="PTHR16223:SF125">
    <property type="entry name" value="OS08G0506700 PROTEIN"/>
    <property type="match status" value="1"/>
</dbReference>
<evidence type="ECO:0000256" key="1">
    <source>
        <dbReference type="ARBA" id="ARBA00004123"/>
    </source>
</evidence>
<proteinExistence type="predicted"/>
<comment type="caution">
    <text evidence="8">The sequence shown here is derived from an EMBL/GenBank/DDBJ whole genome shotgun (WGS) entry which is preliminary data.</text>
</comment>
<evidence type="ECO:0000313" key="8">
    <source>
        <dbReference type="EMBL" id="KAK4798442.1"/>
    </source>
</evidence>
<evidence type="ECO:0000256" key="4">
    <source>
        <dbReference type="ARBA" id="ARBA00023163"/>
    </source>
</evidence>
<dbReference type="CDD" id="cd11393">
    <property type="entry name" value="bHLH_AtbHLH_like"/>
    <property type="match status" value="1"/>
</dbReference>
<dbReference type="SUPFAM" id="SSF47459">
    <property type="entry name" value="HLH, helix-loop-helix DNA-binding domain"/>
    <property type="match status" value="1"/>
</dbReference>
<keyword evidence="4" id="KW-0804">Transcription</keyword>
<evidence type="ECO:0000313" key="9">
    <source>
        <dbReference type="Proteomes" id="UP001346149"/>
    </source>
</evidence>
<comment type="subcellular location">
    <subcellularLocation>
        <location evidence="1">Nucleus</location>
    </subcellularLocation>
</comment>
<dbReference type="GO" id="GO:0046983">
    <property type="term" value="F:protein dimerization activity"/>
    <property type="evidence" value="ECO:0007669"/>
    <property type="project" value="InterPro"/>
</dbReference>
<evidence type="ECO:0000256" key="5">
    <source>
        <dbReference type="ARBA" id="ARBA00023242"/>
    </source>
</evidence>
<feature type="region of interest" description="Disordered" evidence="6">
    <location>
        <begin position="23"/>
        <end position="50"/>
    </location>
</feature>
<dbReference type="PANTHER" id="PTHR16223">
    <property type="entry name" value="TRANSCRIPTION FACTOR BHLH83-RELATED"/>
    <property type="match status" value="1"/>
</dbReference>
<dbReference type="Proteomes" id="UP001346149">
    <property type="component" value="Unassembled WGS sequence"/>
</dbReference>
<dbReference type="FunFam" id="4.10.280.10:FF:000021">
    <property type="entry name" value="Transcription factor bHLH130 family"/>
    <property type="match status" value="1"/>
</dbReference>